<dbReference type="AlphaFoldDB" id="A0AAW1KIM5"/>
<protein>
    <submittedName>
        <fullName evidence="1">Uncharacterized protein</fullName>
    </submittedName>
</protein>
<comment type="caution">
    <text evidence="1">The sequence shown here is derived from an EMBL/GenBank/DDBJ whole genome shotgun (WGS) entry which is preliminary data.</text>
</comment>
<organism evidence="1 2">
    <name type="scientific">Popillia japonica</name>
    <name type="common">Japanese beetle</name>
    <dbReference type="NCBI Taxonomy" id="7064"/>
    <lineage>
        <taxon>Eukaryota</taxon>
        <taxon>Metazoa</taxon>
        <taxon>Ecdysozoa</taxon>
        <taxon>Arthropoda</taxon>
        <taxon>Hexapoda</taxon>
        <taxon>Insecta</taxon>
        <taxon>Pterygota</taxon>
        <taxon>Neoptera</taxon>
        <taxon>Endopterygota</taxon>
        <taxon>Coleoptera</taxon>
        <taxon>Polyphaga</taxon>
        <taxon>Scarabaeiformia</taxon>
        <taxon>Scarabaeidae</taxon>
        <taxon>Rutelinae</taxon>
        <taxon>Popillia</taxon>
    </lineage>
</organism>
<dbReference type="EMBL" id="JASPKY010000226">
    <property type="protein sequence ID" value="KAK9718660.1"/>
    <property type="molecule type" value="Genomic_DNA"/>
</dbReference>
<reference evidence="1 2" key="1">
    <citation type="journal article" date="2024" name="BMC Genomics">
        <title>De novo assembly and annotation of Popillia japonica's genome with initial clues to its potential as an invasive pest.</title>
        <authorList>
            <person name="Cucini C."/>
            <person name="Boschi S."/>
            <person name="Funari R."/>
            <person name="Cardaioli E."/>
            <person name="Iannotti N."/>
            <person name="Marturano G."/>
            <person name="Paoli F."/>
            <person name="Bruttini M."/>
            <person name="Carapelli A."/>
            <person name="Frati F."/>
            <person name="Nardi F."/>
        </authorList>
    </citation>
    <scope>NUCLEOTIDE SEQUENCE [LARGE SCALE GENOMIC DNA]</scope>
    <source>
        <strain evidence="1">DMR45628</strain>
    </source>
</reference>
<dbReference type="Proteomes" id="UP001458880">
    <property type="component" value="Unassembled WGS sequence"/>
</dbReference>
<gene>
    <name evidence="1" type="ORF">QE152_g23046</name>
</gene>
<sequence>MISPGIDTGSRGYAPADNIQHSIKSWRYKIIESIQFEDVRGCIIRSLIIMLQLGAGKPQVRRKTTLIEPARYPLTVYPYQVQRDIARPQ</sequence>
<keyword evidence="2" id="KW-1185">Reference proteome</keyword>
<proteinExistence type="predicted"/>
<name>A0AAW1KIM5_POPJA</name>
<evidence type="ECO:0000313" key="2">
    <source>
        <dbReference type="Proteomes" id="UP001458880"/>
    </source>
</evidence>
<evidence type="ECO:0000313" key="1">
    <source>
        <dbReference type="EMBL" id="KAK9718660.1"/>
    </source>
</evidence>
<accession>A0AAW1KIM5</accession>